<dbReference type="InterPro" id="IPR009081">
    <property type="entry name" value="PP-bd_ACP"/>
</dbReference>
<accession>A0A918QHM6</accession>
<reference evidence="2" key="1">
    <citation type="journal article" date="2014" name="Int. J. Syst. Evol. Microbiol.">
        <title>Complete genome sequence of Corynebacterium casei LMG S-19264T (=DSM 44701T), isolated from a smear-ripened cheese.</title>
        <authorList>
            <consortium name="US DOE Joint Genome Institute (JGI-PGF)"/>
            <person name="Walter F."/>
            <person name="Albersmeier A."/>
            <person name="Kalinowski J."/>
            <person name="Ruckert C."/>
        </authorList>
    </citation>
    <scope>NUCLEOTIDE SEQUENCE</scope>
    <source>
        <strain evidence="2">JCM 4988</strain>
    </source>
</reference>
<gene>
    <name evidence="2" type="primary">cfa1</name>
    <name evidence="2" type="ORF">GCM10010387_48970</name>
</gene>
<dbReference type="InterPro" id="IPR036736">
    <property type="entry name" value="ACP-like_sf"/>
</dbReference>
<sequence>MDIEGTIRKILTAELFLEAPPEEIGAEDSLRAVHGLDSLGFAELRVLCEESFAVRISDEDFTPENFRSLSTVTALVTRLRADAA</sequence>
<organism evidence="2 3">
    <name type="scientific">Streptomyces inusitatus</name>
    <dbReference type="NCBI Taxonomy" id="68221"/>
    <lineage>
        <taxon>Bacteria</taxon>
        <taxon>Bacillati</taxon>
        <taxon>Actinomycetota</taxon>
        <taxon>Actinomycetes</taxon>
        <taxon>Kitasatosporales</taxon>
        <taxon>Streptomycetaceae</taxon>
        <taxon>Streptomyces</taxon>
    </lineage>
</organism>
<comment type="caution">
    <text evidence="2">The sequence shown here is derived from an EMBL/GenBank/DDBJ whole genome shotgun (WGS) entry which is preliminary data.</text>
</comment>
<protein>
    <submittedName>
        <fullName evidence="2">Coronafacic acid synthetase</fullName>
    </submittedName>
</protein>
<evidence type="ECO:0000313" key="3">
    <source>
        <dbReference type="Proteomes" id="UP000630936"/>
    </source>
</evidence>
<name>A0A918QHM6_9ACTN</name>
<dbReference type="SUPFAM" id="SSF47336">
    <property type="entry name" value="ACP-like"/>
    <property type="match status" value="1"/>
</dbReference>
<dbReference type="Proteomes" id="UP000630936">
    <property type="component" value="Unassembled WGS sequence"/>
</dbReference>
<dbReference type="Gene3D" id="1.10.1200.10">
    <property type="entry name" value="ACP-like"/>
    <property type="match status" value="1"/>
</dbReference>
<evidence type="ECO:0000313" key="2">
    <source>
        <dbReference type="EMBL" id="GGZ48794.1"/>
    </source>
</evidence>
<dbReference type="PROSITE" id="PS50075">
    <property type="entry name" value="CARRIER"/>
    <property type="match status" value="1"/>
</dbReference>
<reference evidence="2" key="2">
    <citation type="submission" date="2020-09" db="EMBL/GenBank/DDBJ databases">
        <authorList>
            <person name="Sun Q."/>
            <person name="Ohkuma M."/>
        </authorList>
    </citation>
    <scope>NUCLEOTIDE SEQUENCE</scope>
    <source>
        <strain evidence="2">JCM 4988</strain>
    </source>
</reference>
<dbReference type="RefSeq" id="WP_190125361.1">
    <property type="nucleotide sequence ID" value="NZ_BMWG01000018.1"/>
</dbReference>
<dbReference type="Pfam" id="PF00550">
    <property type="entry name" value="PP-binding"/>
    <property type="match status" value="1"/>
</dbReference>
<proteinExistence type="predicted"/>
<feature type="domain" description="Carrier" evidence="1">
    <location>
        <begin position="1"/>
        <end position="80"/>
    </location>
</feature>
<dbReference type="AlphaFoldDB" id="A0A918QHM6"/>
<dbReference type="EMBL" id="BMWG01000018">
    <property type="protein sequence ID" value="GGZ48794.1"/>
    <property type="molecule type" value="Genomic_DNA"/>
</dbReference>
<keyword evidence="3" id="KW-1185">Reference proteome</keyword>
<evidence type="ECO:0000259" key="1">
    <source>
        <dbReference type="PROSITE" id="PS50075"/>
    </source>
</evidence>